<keyword evidence="6 7" id="KW-0472">Membrane</keyword>
<evidence type="ECO:0000313" key="10">
    <source>
        <dbReference type="Proteomes" id="UP000229370"/>
    </source>
</evidence>
<keyword evidence="5 7" id="KW-1133">Transmembrane helix</keyword>
<gene>
    <name evidence="9" type="ORF">CO007_00925</name>
</gene>
<dbReference type="GO" id="GO:0009246">
    <property type="term" value="P:enterobacterial common antigen biosynthetic process"/>
    <property type="evidence" value="ECO:0007669"/>
    <property type="project" value="TreeGrafter"/>
</dbReference>
<evidence type="ECO:0000256" key="5">
    <source>
        <dbReference type="ARBA" id="ARBA00022989"/>
    </source>
</evidence>
<reference evidence="10" key="1">
    <citation type="submission" date="2017-09" db="EMBL/GenBank/DDBJ databases">
        <title>Depth-based differentiation of microbial function through sediment-hosted aquifers and enrichment of novel symbionts in the deep terrestrial subsurface.</title>
        <authorList>
            <person name="Probst A.J."/>
            <person name="Ladd B."/>
            <person name="Jarett J.K."/>
            <person name="Geller-Mcgrath D.E."/>
            <person name="Sieber C.M.K."/>
            <person name="Emerson J.B."/>
            <person name="Anantharaman K."/>
            <person name="Thomas B.C."/>
            <person name="Malmstrom R."/>
            <person name="Stieglmeier M."/>
            <person name="Klingl A."/>
            <person name="Woyke T."/>
            <person name="Ryan C.M."/>
            <person name="Banfield J.F."/>
        </authorList>
    </citation>
    <scope>NUCLEOTIDE SEQUENCE [LARGE SCALE GENOMIC DNA]</scope>
</reference>
<dbReference type="AlphaFoldDB" id="A0A2M8GNL4"/>
<accession>A0A2M8GNL4</accession>
<dbReference type="GO" id="GO:0005886">
    <property type="term" value="C:plasma membrane"/>
    <property type="evidence" value="ECO:0007669"/>
    <property type="project" value="UniProtKB-SubCell"/>
</dbReference>
<organism evidence="9 10">
    <name type="scientific">Candidatus Roizmanbacteria bacterium CG_4_8_14_3_um_filter_36_10</name>
    <dbReference type="NCBI Taxonomy" id="1974834"/>
    <lineage>
        <taxon>Bacteria</taxon>
        <taxon>Candidatus Roizmaniibacteriota</taxon>
    </lineage>
</organism>
<protein>
    <recommendedName>
        <fullName evidence="8">Acyltransferase 3 domain-containing protein</fullName>
    </recommendedName>
</protein>
<evidence type="ECO:0000259" key="8">
    <source>
        <dbReference type="Pfam" id="PF01757"/>
    </source>
</evidence>
<sequence>MVNRRSYKIDLLRGLATIFIIVIHVLQYNLVDPISRFFWNYSHFVVVAFVFCSGYVLEKKYSDRLREIKEILSWWWKRLVRLLLPFYLYLFFHYLLWVLFPYFFSGGGLVKSLTFIRDSLLLIGGIDANWLPLLFIELAFIFPLLKIISKKRKPLIIYSFLALLTTGFYTYNTIIHHSLYHYYRLLMIAPYSLIILLAIKFSNKDKNKYYLITICLGIIIFLILSLSQPLLFHTNLINQKYPPNFYYLSYGLTISFLIIIASRIKILHERKIKNFFTFTSQEAYILYFVSYVVIDFVEKQRKSLWLFNRVINQLFLAIFLTYSVTYGLQLLKKKLVLKQRQD</sequence>
<dbReference type="InterPro" id="IPR002656">
    <property type="entry name" value="Acyl_transf_3_dom"/>
</dbReference>
<proteinExistence type="inferred from homology"/>
<feature type="transmembrane region" description="Helical" evidence="7">
    <location>
        <begin position="79"/>
        <end position="100"/>
    </location>
</feature>
<feature type="transmembrane region" description="Helical" evidence="7">
    <location>
        <begin position="314"/>
        <end position="331"/>
    </location>
</feature>
<dbReference type="Proteomes" id="UP000229370">
    <property type="component" value="Unassembled WGS sequence"/>
</dbReference>
<comment type="similarity">
    <text evidence="2">Belongs to the acyltransferase 3 family.</text>
</comment>
<comment type="caution">
    <text evidence="9">The sequence shown here is derived from an EMBL/GenBank/DDBJ whole genome shotgun (WGS) entry which is preliminary data.</text>
</comment>
<evidence type="ECO:0000256" key="6">
    <source>
        <dbReference type="ARBA" id="ARBA00023136"/>
    </source>
</evidence>
<dbReference type="PANTHER" id="PTHR40074:SF2">
    <property type="entry name" value="O-ACETYLTRANSFERASE WECH"/>
    <property type="match status" value="1"/>
</dbReference>
<feature type="transmembrane region" description="Helical" evidence="7">
    <location>
        <begin position="37"/>
        <end position="58"/>
    </location>
</feature>
<keyword evidence="3" id="KW-1003">Cell membrane</keyword>
<feature type="domain" description="Acyltransferase 3" evidence="8">
    <location>
        <begin position="7"/>
        <end position="326"/>
    </location>
</feature>
<dbReference type="GO" id="GO:0016413">
    <property type="term" value="F:O-acetyltransferase activity"/>
    <property type="evidence" value="ECO:0007669"/>
    <property type="project" value="TreeGrafter"/>
</dbReference>
<feature type="transmembrane region" description="Helical" evidence="7">
    <location>
        <begin position="244"/>
        <end position="262"/>
    </location>
</feature>
<dbReference type="EMBL" id="PFQK01000022">
    <property type="protein sequence ID" value="PJC82145.1"/>
    <property type="molecule type" value="Genomic_DNA"/>
</dbReference>
<evidence type="ECO:0000256" key="2">
    <source>
        <dbReference type="ARBA" id="ARBA00007400"/>
    </source>
</evidence>
<feature type="transmembrane region" description="Helical" evidence="7">
    <location>
        <begin position="181"/>
        <end position="199"/>
    </location>
</feature>
<evidence type="ECO:0000256" key="7">
    <source>
        <dbReference type="SAM" id="Phobius"/>
    </source>
</evidence>
<feature type="transmembrane region" description="Helical" evidence="7">
    <location>
        <begin position="155"/>
        <end position="175"/>
    </location>
</feature>
<feature type="transmembrane region" description="Helical" evidence="7">
    <location>
        <begin position="274"/>
        <end position="294"/>
    </location>
</feature>
<evidence type="ECO:0000256" key="1">
    <source>
        <dbReference type="ARBA" id="ARBA00004651"/>
    </source>
</evidence>
<name>A0A2M8GNL4_9BACT</name>
<feature type="transmembrane region" description="Helical" evidence="7">
    <location>
        <begin position="120"/>
        <end position="143"/>
    </location>
</feature>
<feature type="transmembrane region" description="Helical" evidence="7">
    <location>
        <begin position="12"/>
        <end position="31"/>
    </location>
</feature>
<evidence type="ECO:0000313" key="9">
    <source>
        <dbReference type="EMBL" id="PJC82145.1"/>
    </source>
</evidence>
<feature type="transmembrane region" description="Helical" evidence="7">
    <location>
        <begin position="211"/>
        <end position="232"/>
    </location>
</feature>
<dbReference type="PANTHER" id="PTHR40074">
    <property type="entry name" value="O-ACETYLTRANSFERASE WECH"/>
    <property type="match status" value="1"/>
</dbReference>
<evidence type="ECO:0000256" key="3">
    <source>
        <dbReference type="ARBA" id="ARBA00022475"/>
    </source>
</evidence>
<dbReference type="Pfam" id="PF01757">
    <property type="entry name" value="Acyl_transf_3"/>
    <property type="match status" value="1"/>
</dbReference>
<comment type="subcellular location">
    <subcellularLocation>
        <location evidence="1">Cell membrane</location>
        <topology evidence="1">Multi-pass membrane protein</topology>
    </subcellularLocation>
</comment>
<keyword evidence="4 7" id="KW-0812">Transmembrane</keyword>
<evidence type="ECO:0000256" key="4">
    <source>
        <dbReference type="ARBA" id="ARBA00022692"/>
    </source>
</evidence>